<dbReference type="STRING" id="1470563.SAMN05444000_102267"/>
<dbReference type="PANTHER" id="PTHR11102">
    <property type="entry name" value="SEL-1-LIKE PROTEIN"/>
    <property type="match status" value="1"/>
</dbReference>
<dbReference type="InterPro" id="IPR006597">
    <property type="entry name" value="Sel1-like"/>
</dbReference>
<feature type="signal peptide" evidence="1">
    <location>
        <begin position="1"/>
        <end position="20"/>
    </location>
</feature>
<dbReference type="AlphaFoldDB" id="A0A1M6DAE6"/>
<dbReference type="RefSeq" id="WP_175556881.1">
    <property type="nucleotide sequence ID" value="NZ_FQZQ01000002.1"/>
</dbReference>
<reference evidence="3" key="1">
    <citation type="submission" date="2016-11" db="EMBL/GenBank/DDBJ databases">
        <authorList>
            <person name="Varghese N."/>
            <person name="Submissions S."/>
        </authorList>
    </citation>
    <scope>NUCLEOTIDE SEQUENCE [LARGE SCALE GENOMIC DNA]</scope>
    <source>
        <strain evidence="3">DSM 100564</strain>
    </source>
</reference>
<dbReference type="InterPro" id="IPR050767">
    <property type="entry name" value="Sel1_AlgK"/>
</dbReference>
<dbReference type="Proteomes" id="UP000183982">
    <property type="component" value="Unassembled WGS sequence"/>
</dbReference>
<dbReference type="EMBL" id="FQZQ01000002">
    <property type="protein sequence ID" value="SHI70018.1"/>
    <property type="molecule type" value="Genomic_DNA"/>
</dbReference>
<evidence type="ECO:0000313" key="3">
    <source>
        <dbReference type="Proteomes" id="UP000183982"/>
    </source>
</evidence>
<feature type="chain" id="PRO_5013178079" evidence="1">
    <location>
        <begin position="21"/>
        <end position="471"/>
    </location>
</feature>
<dbReference type="PANTHER" id="PTHR11102:SF160">
    <property type="entry name" value="ERAD-ASSOCIATED E3 UBIQUITIN-PROTEIN LIGASE COMPONENT HRD3"/>
    <property type="match status" value="1"/>
</dbReference>
<dbReference type="SUPFAM" id="SSF81901">
    <property type="entry name" value="HCP-like"/>
    <property type="match status" value="1"/>
</dbReference>
<dbReference type="InterPro" id="IPR011990">
    <property type="entry name" value="TPR-like_helical_dom_sf"/>
</dbReference>
<keyword evidence="1" id="KW-0732">Signal</keyword>
<accession>A0A1M6DAE6</accession>
<dbReference type="Gene3D" id="1.25.40.10">
    <property type="entry name" value="Tetratricopeptide repeat domain"/>
    <property type="match status" value="1"/>
</dbReference>
<proteinExistence type="predicted"/>
<protein>
    <submittedName>
        <fullName evidence="2">TPR repeat</fullName>
    </submittedName>
</protein>
<evidence type="ECO:0000313" key="2">
    <source>
        <dbReference type="EMBL" id="SHI70018.1"/>
    </source>
</evidence>
<name>A0A1M6DAE6_9RHOB</name>
<dbReference type="Pfam" id="PF08238">
    <property type="entry name" value="Sel1"/>
    <property type="match status" value="3"/>
</dbReference>
<keyword evidence="3" id="KW-1185">Reference proteome</keyword>
<organism evidence="2 3">
    <name type="scientific">Shimia gijangensis</name>
    <dbReference type="NCBI Taxonomy" id="1470563"/>
    <lineage>
        <taxon>Bacteria</taxon>
        <taxon>Pseudomonadati</taxon>
        <taxon>Pseudomonadota</taxon>
        <taxon>Alphaproteobacteria</taxon>
        <taxon>Rhodobacterales</taxon>
        <taxon>Roseobacteraceae</taxon>
    </lineage>
</organism>
<dbReference type="SMART" id="SM00671">
    <property type="entry name" value="SEL1"/>
    <property type="match status" value="4"/>
</dbReference>
<sequence>MLASPFFRKVLLVTSLAVFAGTVSGSALLANSSEVDRAEKLIWGSGSEARPVEGRQALEEAVAVKDASAQRVLGMHLIYGWVFEKDVHKGMLLLNDAANAGDPVAQFNLGQILLVGTTGSKDVARARILLEDASRQNEIQAMRVLGEQLVLGTVYAQELKTGLTLLKQSAELGDIRAEIVLGDLYLKGKGVPRDLSKALGFFESAATKGDGSGLASYGETLMWGEIDAKTTEQMLNRAAALGETSAYVTLAEGAMYGYLGGGAVSRAKYEGYAELAREAEEPRIEVLEANRSMWGIGKRASGPETIGLLTAHADAGNKAAAEFLIKLLRDGNGLNVRRDLAAADQALKTYAELLTARDVAKFELTLKAASARTSDVFARVATEIEAQPDLMSFGFGKDLYKANPNIAFFILQTRLKDQGDYGGSLNGFATRSTLRAVYKACQRLPDNTLCDDSVMRSDVIAMLLAQNSEAK</sequence>
<evidence type="ECO:0000256" key="1">
    <source>
        <dbReference type="SAM" id="SignalP"/>
    </source>
</evidence>
<gene>
    <name evidence="2" type="ORF">SAMN05444000_102267</name>
</gene>